<proteinExistence type="predicted"/>
<gene>
    <name evidence="1" type="ORF">J2TS6_42570</name>
</gene>
<evidence type="ECO:0008006" key="3">
    <source>
        <dbReference type="Google" id="ProtNLM"/>
    </source>
</evidence>
<keyword evidence="2" id="KW-1185">Reference proteome</keyword>
<comment type="caution">
    <text evidence="1">The sequence shown here is derived from an EMBL/GenBank/DDBJ whole genome shotgun (WGS) entry which is preliminary data.</text>
</comment>
<name>A0A920CB37_9BACL</name>
<evidence type="ECO:0000313" key="2">
    <source>
        <dbReference type="Proteomes" id="UP000679779"/>
    </source>
</evidence>
<dbReference type="RefSeq" id="WP_212958280.1">
    <property type="nucleotide sequence ID" value="NZ_BORQ01000005.1"/>
</dbReference>
<dbReference type="EMBL" id="BORQ01000005">
    <property type="protein sequence ID" value="GIO33116.1"/>
    <property type="molecule type" value="Genomic_DNA"/>
</dbReference>
<reference evidence="1" key="1">
    <citation type="submission" date="2021-03" db="EMBL/GenBank/DDBJ databases">
        <title>Antimicrobial resistance genes in bacteria isolated from Japanese honey, and their potential for conferring macrolide and lincosamide resistance in the American foulbrood pathogen Paenibacillus larvae.</title>
        <authorList>
            <person name="Okamoto M."/>
            <person name="Kumagai M."/>
            <person name="Kanamori H."/>
            <person name="Takamatsu D."/>
        </authorList>
    </citation>
    <scope>NUCLEOTIDE SEQUENCE</scope>
    <source>
        <strain evidence="1">J2TS6</strain>
    </source>
</reference>
<accession>A0A920CB37</accession>
<dbReference type="AlphaFoldDB" id="A0A920CB37"/>
<organism evidence="1 2">
    <name type="scientific">Paenibacillus albilobatus</name>
    <dbReference type="NCBI Taxonomy" id="2716884"/>
    <lineage>
        <taxon>Bacteria</taxon>
        <taxon>Bacillati</taxon>
        <taxon>Bacillota</taxon>
        <taxon>Bacilli</taxon>
        <taxon>Bacillales</taxon>
        <taxon>Paenibacillaceae</taxon>
        <taxon>Paenibacillus</taxon>
    </lineage>
</organism>
<evidence type="ECO:0000313" key="1">
    <source>
        <dbReference type="EMBL" id="GIO33116.1"/>
    </source>
</evidence>
<sequence length="76" mass="8650">MVMTPEERLAQLNSELTQVRAAITAILSGAQEYRIGSRSLRRADLGLLYTERTRLEKEIAEIENGGMFRTAYFEGR</sequence>
<dbReference type="Proteomes" id="UP000679779">
    <property type="component" value="Unassembled WGS sequence"/>
</dbReference>
<protein>
    <recommendedName>
        <fullName evidence="3">Peptidylprolyl isomerase</fullName>
    </recommendedName>
</protein>